<keyword evidence="3" id="KW-1185">Reference proteome</keyword>
<dbReference type="Proteomes" id="UP000069940">
    <property type="component" value="Unassembled WGS sequence"/>
</dbReference>
<dbReference type="InterPro" id="IPR011604">
    <property type="entry name" value="PDDEXK-like_dom_sf"/>
</dbReference>
<dbReference type="InterPro" id="IPR019080">
    <property type="entry name" value="YqaJ_viral_recombinase"/>
</dbReference>
<dbReference type="CDD" id="cd22343">
    <property type="entry name" value="PDDEXK_lambda_exonuclease-like"/>
    <property type="match status" value="1"/>
</dbReference>
<dbReference type="InterPro" id="IPR011335">
    <property type="entry name" value="Restrct_endonuc-II-like"/>
</dbReference>
<proteinExistence type="predicted"/>
<dbReference type="Pfam" id="PF09588">
    <property type="entry name" value="YqaJ"/>
    <property type="match status" value="1"/>
</dbReference>
<accession>A0ABM1YLX4</accession>
<organism evidence="2 3">
    <name type="scientific">Aedes albopictus</name>
    <name type="common">Asian tiger mosquito</name>
    <name type="synonym">Stegomyia albopicta</name>
    <dbReference type="NCBI Taxonomy" id="7160"/>
    <lineage>
        <taxon>Eukaryota</taxon>
        <taxon>Metazoa</taxon>
        <taxon>Ecdysozoa</taxon>
        <taxon>Arthropoda</taxon>
        <taxon>Hexapoda</taxon>
        <taxon>Insecta</taxon>
        <taxon>Pterygota</taxon>
        <taxon>Neoptera</taxon>
        <taxon>Endopterygota</taxon>
        <taxon>Diptera</taxon>
        <taxon>Nematocera</taxon>
        <taxon>Culicoidea</taxon>
        <taxon>Culicidae</taxon>
        <taxon>Culicinae</taxon>
        <taxon>Aedini</taxon>
        <taxon>Aedes</taxon>
        <taxon>Stegomyia</taxon>
    </lineage>
</organism>
<reference evidence="2" key="2">
    <citation type="submission" date="2025-05" db="UniProtKB">
        <authorList>
            <consortium name="EnsemblMetazoa"/>
        </authorList>
    </citation>
    <scope>IDENTIFICATION</scope>
    <source>
        <strain evidence="2">Foshan</strain>
    </source>
</reference>
<dbReference type="PANTHER" id="PTHR46609">
    <property type="entry name" value="EXONUCLEASE, PHAGE-TYPE/RECB, C-TERMINAL DOMAIN-CONTAINING PROTEIN"/>
    <property type="match status" value="1"/>
</dbReference>
<evidence type="ECO:0000313" key="3">
    <source>
        <dbReference type="Proteomes" id="UP000069940"/>
    </source>
</evidence>
<dbReference type="PANTHER" id="PTHR46609:SF8">
    <property type="entry name" value="YQAJ VIRAL RECOMBINASE DOMAIN-CONTAINING PROTEIN"/>
    <property type="match status" value="1"/>
</dbReference>
<dbReference type="Gene3D" id="3.90.320.10">
    <property type="match status" value="1"/>
</dbReference>
<protein>
    <recommendedName>
        <fullName evidence="1">YqaJ viral recombinase domain-containing protein</fullName>
    </recommendedName>
</protein>
<reference evidence="3" key="1">
    <citation type="journal article" date="2015" name="Proc. Natl. Acad. Sci. U.S.A.">
        <title>Genome sequence of the Asian Tiger mosquito, Aedes albopictus, reveals insights into its biology, genetics, and evolution.</title>
        <authorList>
            <person name="Chen X.G."/>
            <person name="Jiang X."/>
            <person name="Gu J."/>
            <person name="Xu M."/>
            <person name="Wu Y."/>
            <person name="Deng Y."/>
            <person name="Zhang C."/>
            <person name="Bonizzoni M."/>
            <person name="Dermauw W."/>
            <person name="Vontas J."/>
            <person name="Armbruster P."/>
            <person name="Huang X."/>
            <person name="Yang Y."/>
            <person name="Zhang H."/>
            <person name="He W."/>
            <person name="Peng H."/>
            <person name="Liu Y."/>
            <person name="Wu K."/>
            <person name="Chen J."/>
            <person name="Lirakis M."/>
            <person name="Topalis P."/>
            <person name="Van Leeuwen T."/>
            <person name="Hall A.B."/>
            <person name="Jiang X."/>
            <person name="Thorpe C."/>
            <person name="Mueller R.L."/>
            <person name="Sun C."/>
            <person name="Waterhouse R.M."/>
            <person name="Yan G."/>
            <person name="Tu Z.J."/>
            <person name="Fang X."/>
            <person name="James A.A."/>
        </authorList>
    </citation>
    <scope>NUCLEOTIDE SEQUENCE [LARGE SCALE GENOMIC DNA]</scope>
    <source>
        <strain evidence="3">Foshan</strain>
    </source>
</reference>
<sequence>MAVLYHLLKCSTVPLLTVTDLKQKWGKIAAKTATDMYKATRLKDLCYNRKFDENMLDTSKTEDSLLNESTLEESYDGNRTPKPSKFRQYTATEDEQSQIVYHFVSCFPNSAFGYEMCGRPSIQAEPIRHESGVENCLLDMELSTSKLSLNSTNSIISFEDFSPESIVRRYVQSLFEAEFDLEYKYFIGPLEANLPTFYEIKICVSAKESTDICMRTILQNSEEWKDERSMRITASNAYSLFTYYTTEMEKSKNWKRKISKLIFPDDLKTVAIEHGRRCEQKAIKSYEVMTGTNVERCGFVVPPQIPWIGCSPDGIIIQTRRIIEIKFPLAGKTCTIQEILLNLSYLTKSNQLRKRHMYYAQIQINMFVLQCNKADFVIYSEFEDKCHIIPIDFDEDYVYGLLNTLKEVYFNVYLKYLYTLKN</sequence>
<name>A0ABM1YLX4_AEDAL</name>
<dbReference type="InterPro" id="IPR051703">
    <property type="entry name" value="NF-kappa-B_Signaling_Reg"/>
</dbReference>
<dbReference type="SUPFAM" id="SSF52980">
    <property type="entry name" value="Restriction endonuclease-like"/>
    <property type="match status" value="1"/>
</dbReference>
<dbReference type="RefSeq" id="XP_029713427.2">
    <property type="nucleotide sequence ID" value="XM_029857567.2"/>
</dbReference>
<dbReference type="GeneID" id="115257701"/>
<evidence type="ECO:0000259" key="1">
    <source>
        <dbReference type="Pfam" id="PF09588"/>
    </source>
</evidence>
<evidence type="ECO:0000313" key="2">
    <source>
        <dbReference type="EnsemblMetazoa" id="AALFPA23_010353.P14455"/>
    </source>
</evidence>
<dbReference type="EnsemblMetazoa" id="AALFPA23_010353.R14455">
    <property type="protein sequence ID" value="AALFPA23_010353.P14455"/>
    <property type="gene ID" value="AALFPA23_010353"/>
</dbReference>
<feature type="domain" description="YqaJ viral recombinase" evidence="1">
    <location>
        <begin position="223"/>
        <end position="368"/>
    </location>
</feature>